<accession>A0ABR7M400</accession>
<feature type="domain" description="Tll0287-like" evidence="1">
    <location>
        <begin position="65"/>
        <end position="185"/>
    </location>
</feature>
<dbReference type="InterPro" id="IPR021796">
    <property type="entry name" value="Tll0287-like_dom"/>
</dbReference>
<protein>
    <recommendedName>
        <fullName evidence="1">Tll0287-like domain-containing protein</fullName>
    </recommendedName>
</protein>
<dbReference type="Proteomes" id="UP000765802">
    <property type="component" value="Unassembled WGS sequence"/>
</dbReference>
<proteinExistence type="predicted"/>
<evidence type="ECO:0000313" key="3">
    <source>
        <dbReference type="Proteomes" id="UP000765802"/>
    </source>
</evidence>
<reference evidence="2 3" key="1">
    <citation type="submission" date="2016-07" db="EMBL/GenBank/DDBJ databases">
        <title>Genome analysis of Flavihumibacter stibioxidans YS-17.</title>
        <authorList>
            <person name="Shi K."/>
            <person name="Han Y."/>
            <person name="Wang G."/>
        </authorList>
    </citation>
    <scope>NUCLEOTIDE SEQUENCE [LARGE SCALE GENOMIC DNA]</scope>
    <source>
        <strain evidence="2 3">YS-17</strain>
    </source>
</reference>
<keyword evidence="3" id="KW-1185">Reference proteome</keyword>
<evidence type="ECO:0000259" key="1">
    <source>
        <dbReference type="Pfam" id="PF11845"/>
    </source>
</evidence>
<name>A0ABR7M400_9BACT</name>
<comment type="caution">
    <text evidence="2">The sequence shown here is derived from an EMBL/GenBank/DDBJ whole genome shotgun (WGS) entry which is preliminary data.</text>
</comment>
<dbReference type="EMBL" id="MBUA01000001">
    <property type="protein sequence ID" value="MBC6489753.1"/>
    <property type="molecule type" value="Genomic_DNA"/>
</dbReference>
<organism evidence="2 3">
    <name type="scientific">Flavihumibacter stibioxidans</name>
    <dbReference type="NCBI Taxonomy" id="1834163"/>
    <lineage>
        <taxon>Bacteria</taxon>
        <taxon>Pseudomonadati</taxon>
        <taxon>Bacteroidota</taxon>
        <taxon>Chitinophagia</taxon>
        <taxon>Chitinophagales</taxon>
        <taxon>Chitinophagaceae</taxon>
        <taxon>Flavihumibacter</taxon>
    </lineage>
</organism>
<gene>
    <name evidence="2" type="ORF">BC349_02140</name>
</gene>
<dbReference type="RefSeq" id="WP_187255104.1">
    <property type="nucleotide sequence ID" value="NZ_JBHULF010000006.1"/>
</dbReference>
<dbReference type="PROSITE" id="PS51257">
    <property type="entry name" value="PROKAR_LIPOPROTEIN"/>
    <property type="match status" value="1"/>
</dbReference>
<dbReference type="Pfam" id="PF11845">
    <property type="entry name" value="Tll0287-like"/>
    <property type="match status" value="1"/>
</dbReference>
<sequence length="191" mass="20792">MKAIHAITGFICIMVAGCASQPESETVKPDYLKLGDSIAAASFDNLRTALQASVAKDGPEKSIGFCHDNAMALTGKLDSDSIHVYRVAERYRNPANQLKPGDQVAWQQYVTAKSKGDSIFSTITESDSAVDYYKPILLQPMCATCHGQPITNIPESLVRVIDSVYPGDLAKGFAPGDLRGMWHIRFIKPKS</sequence>
<evidence type="ECO:0000313" key="2">
    <source>
        <dbReference type="EMBL" id="MBC6489753.1"/>
    </source>
</evidence>